<evidence type="ECO:0000259" key="1">
    <source>
        <dbReference type="Pfam" id="PF00326"/>
    </source>
</evidence>
<dbReference type="Pfam" id="PF00326">
    <property type="entry name" value="Peptidase_S9"/>
    <property type="match status" value="1"/>
</dbReference>
<comment type="caution">
    <text evidence="2">The sequence shown here is derived from an EMBL/GenBank/DDBJ whole genome shotgun (WGS) entry which is preliminary data.</text>
</comment>
<sequence>MTHAGTYKGVLLITHGTMDDNVHMQNTIQLVSKLEELGKDFELMLYPGGRHGWGGAKRRHSTREAGRISDLRILDF</sequence>
<dbReference type="PANTHER" id="PTHR11731">
    <property type="entry name" value="PROTEASE FAMILY S9B,C DIPEPTIDYL-PEPTIDASE IV-RELATED"/>
    <property type="match status" value="1"/>
</dbReference>
<dbReference type="GO" id="GO:0008236">
    <property type="term" value="F:serine-type peptidase activity"/>
    <property type="evidence" value="ECO:0007669"/>
    <property type="project" value="InterPro"/>
</dbReference>
<reference evidence="2" key="1">
    <citation type="journal article" date="2014" name="Front. Microbiol.">
        <title>High frequency of phylogenetically diverse reductive dehalogenase-homologous genes in deep subseafloor sedimentary metagenomes.</title>
        <authorList>
            <person name="Kawai M."/>
            <person name="Futagami T."/>
            <person name="Toyoda A."/>
            <person name="Takaki Y."/>
            <person name="Nishi S."/>
            <person name="Hori S."/>
            <person name="Arai W."/>
            <person name="Tsubouchi T."/>
            <person name="Morono Y."/>
            <person name="Uchiyama I."/>
            <person name="Ito T."/>
            <person name="Fujiyama A."/>
            <person name="Inagaki F."/>
            <person name="Takami H."/>
        </authorList>
    </citation>
    <scope>NUCLEOTIDE SEQUENCE</scope>
    <source>
        <strain evidence="2">Expedition CK06-06</strain>
    </source>
</reference>
<dbReference type="SUPFAM" id="SSF53474">
    <property type="entry name" value="alpha/beta-Hydrolases"/>
    <property type="match status" value="1"/>
</dbReference>
<proteinExistence type="predicted"/>
<accession>X1T9I5</accession>
<organism evidence="2">
    <name type="scientific">marine sediment metagenome</name>
    <dbReference type="NCBI Taxonomy" id="412755"/>
    <lineage>
        <taxon>unclassified sequences</taxon>
        <taxon>metagenomes</taxon>
        <taxon>ecological metagenomes</taxon>
    </lineage>
</organism>
<dbReference type="Gene3D" id="3.40.50.1820">
    <property type="entry name" value="alpha/beta hydrolase"/>
    <property type="match status" value="1"/>
</dbReference>
<name>X1T9I5_9ZZZZ</name>
<dbReference type="GO" id="GO:0008239">
    <property type="term" value="F:dipeptidyl-peptidase activity"/>
    <property type="evidence" value="ECO:0007669"/>
    <property type="project" value="TreeGrafter"/>
</dbReference>
<dbReference type="AlphaFoldDB" id="X1T9I5"/>
<feature type="domain" description="Peptidase S9 prolyl oligopeptidase catalytic" evidence="1">
    <location>
        <begin position="9"/>
        <end position="59"/>
    </location>
</feature>
<protein>
    <recommendedName>
        <fullName evidence="1">Peptidase S9 prolyl oligopeptidase catalytic domain-containing protein</fullName>
    </recommendedName>
</protein>
<dbReference type="PANTHER" id="PTHR11731:SF193">
    <property type="entry name" value="DIPEPTIDYL PEPTIDASE 9"/>
    <property type="match status" value="1"/>
</dbReference>
<dbReference type="InterPro" id="IPR001375">
    <property type="entry name" value="Peptidase_S9_cat"/>
</dbReference>
<dbReference type="InterPro" id="IPR050278">
    <property type="entry name" value="Serine_Prot_S9B/DPPIV"/>
</dbReference>
<gene>
    <name evidence="2" type="ORF">S12H4_39479</name>
</gene>
<dbReference type="EMBL" id="BARW01023862">
    <property type="protein sequence ID" value="GAI88041.1"/>
    <property type="molecule type" value="Genomic_DNA"/>
</dbReference>
<evidence type="ECO:0000313" key="2">
    <source>
        <dbReference type="EMBL" id="GAI88041.1"/>
    </source>
</evidence>
<dbReference type="InterPro" id="IPR029058">
    <property type="entry name" value="AB_hydrolase_fold"/>
</dbReference>
<dbReference type="GO" id="GO:0006508">
    <property type="term" value="P:proteolysis"/>
    <property type="evidence" value="ECO:0007669"/>
    <property type="project" value="InterPro"/>
</dbReference>